<gene>
    <name evidence="11" type="primary">folB</name>
    <name evidence="11" type="ORF">ACFFN0_05680</name>
</gene>
<dbReference type="InterPro" id="IPR006157">
    <property type="entry name" value="FolB_dom"/>
</dbReference>
<dbReference type="EC" id="2.7.6.3" evidence="9"/>
<evidence type="ECO:0000256" key="2">
    <source>
        <dbReference type="ARBA" id="ARBA00005051"/>
    </source>
</evidence>
<dbReference type="RefSeq" id="WP_141336988.1">
    <property type="nucleotide sequence ID" value="NZ_JBHMAX010000012.1"/>
</dbReference>
<evidence type="ECO:0000256" key="3">
    <source>
        <dbReference type="ARBA" id="ARBA00009640"/>
    </source>
</evidence>
<evidence type="ECO:0000313" key="11">
    <source>
        <dbReference type="EMBL" id="MFB9731527.1"/>
    </source>
</evidence>
<keyword evidence="7" id="KW-0067">ATP-binding</keyword>
<keyword evidence="5" id="KW-0547">Nucleotide-binding</keyword>
<dbReference type="PANTHER" id="PTHR43071">
    <property type="entry name" value="2-AMINO-4-HYDROXY-6-HYDROXYMETHYLDIHYDROPTERIDINE PYROPHOSPHOKINASE"/>
    <property type="match status" value="1"/>
</dbReference>
<accession>A0ABV5V142</accession>
<dbReference type="EC" id="4.1.2.25" evidence="9"/>
<comment type="function">
    <text evidence="9">Catalyzes the conversion of 7,8-dihydroneopterin to 6-hydroxymethyl-7,8-dihydropterin.</text>
</comment>
<keyword evidence="4" id="KW-0808">Transferase</keyword>
<comment type="catalytic activity">
    <reaction evidence="9">
        <text>7,8-dihydroneopterin = 6-hydroxymethyl-7,8-dihydropterin + glycolaldehyde</text>
        <dbReference type="Rhea" id="RHEA:10540"/>
        <dbReference type="ChEBI" id="CHEBI:17001"/>
        <dbReference type="ChEBI" id="CHEBI:17071"/>
        <dbReference type="ChEBI" id="CHEBI:44841"/>
        <dbReference type="EC" id="4.1.2.25"/>
    </reaction>
</comment>
<dbReference type="PANTHER" id="PTHR43071:SF1">
    <property type="entry name" value="2-AMINO-4-HYDROXY-6-HYDROXYMETHYLDIHYDROPTERIDINE PYROPHOSPHOKINASE"/>
    <property type="match status" value="1"/>
</dbReference>
<evidence type="ECO:0000259" key="10">
    <source>
        <dbReference type="PROSITE" id="PS00794"/>
    </source>
</evidence>
<sequence>MADLARGDQVRLTGVRARGHHGVFEHERRDGQDFVVDVVLGLDLAPAGTTDDLSRTVHYGEVAAGVVAVVEGPPRDLIESVAEEIAAVVLARPAVETVEVTVHKPQAPVGVPFDDVAVVVRRRRDVPVVIAVGANLPTDDGNDPARTVRAAARGLHRVRGLRAVRLSPLYTSAPLGGPAVAGQPDYVNGVVLARTSLAPATLLARLLRLEEEHGRTRQVRWGARTLDLDLVQYGDPLAGTDVRSATTDLTLPHPRASERAFVLRPWLDLDPDAHLRTGRDVRAVRDLIPSLVDQELHPLEEGTSR</sequence>
<dbReference type="Gene3D" id="3.30.70.560">
    <property type="entry name" value="7,8-Dihydro-6-hydroxymethylpterin-pyrophosphokinase HPPK"/>
    <property type="match status" value="1"/>
</dbReference>
<dbReference type="Proteomes" id="UP001589613">
    <property type="component" value="Unassembled WGS sequence"/>
</dbReference>
<dbReference type="InterPro" id="IPR006156">
    <property type="entry name" value="Dihydroneopterin_aldolase"/>
</dbReference>
<comment type="caution">
    <text evidence="11">The sequence shown here is derived from an EMBL/GenBank/DDBJ whole genome shotgun (WGS) entry which is preliminary data.</text>
</comment>
<evidence type="ECO:0000256" key="6">
    <source>
        <dbReference type="ARBA" id="ARBA00022777"/>
    </source>
</evidence>
<evidence type="ECO:0000313" key="12">
    <source>
        <dbReference type="Proteomes" id="UP001589613"/>
    </source>
</evidence>
<dbReference type="CDD" id="cd00483">
    <property type="entry name" value="HPPK"/>
    <property type="match status" value="1"/>
</dbReference>
<comment type="similarity">
    <text evidence="9">Belongs to the DHNA family.</text>
</comment>
<dbReference type="Gene3D" id="3.30.1130.10">
    <property type="match status" value="1"/>
</dbReference>
<dbReference type="CDD" id="cd00534">
    <property type="entry name" value="DHNA_DHNTPE"/>
    <property type="match status" value="1"/>
</dbReference>
<dbReference type="NCBIfam" id="TIGR00526">
    <property type="entry name" value="folB_dom"/>
    <property type="match status" value="1"/>
</dbReference>
<feature type="domain" description="7,8-dihydro-6-hydroxymethylpterin-pyrophosphokinase" evidence="10">
    <location>
        <begin position="220"/>
        <end position="231"/>
    </location>
</feature>
<evidence type="ECO:0000256" key="9">
    <source>
        <dbReference type="RuleBase" id="RU362079"/>
    </source>
</evidence>
<dbReference type="InterPro" id="IPR035907">
    <property type="entry name" value="Hppk_sf"/>
</dbReference>
<comment type="pathway">
    <text evidence="2">Cofactor biosynthesis; tetrahydrofolate biosynthesis; 2-amino-4-hydroxy-6-hydroxymethyl-7,8-dihydropteridine diphosphate from 7,8-dihydroneopterin triphosphate: step 4/4.</text>
</comment>
<dbReference type="InterPro" id="IPR043133">
    <property type="entry name" value="GTP-CH-I_C/QueF"/>
</dbReference>
<dbReference type="Pfam" id="PF01288">
    <property type="entry name" value="HPPK"/>
    <property type="match status" value="1"/>
</dbReference>
<dbReference type="SUPFAM" id="SSF55620">
    <property type="entry name" value="Tetrahydrobiopterin biosynthesis enzymes-like"/>
    <property type="match status" value="1"/>
</dbReference>
<proteinExistence type="inferred from homology"/>
<evidence type="ECO:0000256" key="5">
    <source>
        <dbReference type="ARBA" id="ARBA00022741"/>
    </source>
</evidence>
<organism evidence="11 12">
    <name type="scientific">Ornithinimicrobium kibberense</name>
    <dbReference type="NCBI Taxonomy" id="282060"/>
    <lineage>
        <taxon>Bacteria</taxon>
        <taxon>Bacillati</taxon>
        <taxon>Actinomycetota</taxon>
        <taxon>Actinomycetes</taxon>
        <taxon>Micrococcales</taxon>
        <taxon>Ornithinimicrobiaceae</taxon>
        <taxon>Ornithinimicrobium</taxon>
    </lineage>
</organism>
<evidence type="ECO:0000256" key="1">
    <source>
        <dbReference type="ARBA" id="ARBA00000198"/>
    </source>
</evidence>
<comment type="similarity">
    <text evidence="3">In the N-terminal section; belongs to the DHNA family.</text>
</comment>
<dbReference type="SUPFAM" id="SSF55083">
    <property type="entry name" value="6-hydroxymethyl-7,8-dihydropterin pyrophosphokinase, HPPK"/>
    <property type="match status" value="1"/>
</dbReference>
<protein>
    <recommendedName>
        <fullName evidence="9">Bifunctional folate synthesis protein</fullName>
    </recommendedName>
    <domain>
        <recommendedName>
            <fullName evidence="9">Dihydroneopterin aldolase</fullName>
            <shortName evidence="9">DHNA</shortName>
            <ecNumber evidence="9">4.1.2.25</ecNumber>
        </recommendedName>
        <alternativeName>
            <fullName evidence="9">7,8-dihydroneopterin aldolase</fullName>
        </alternativeName>
    </domain>
    <domain>
        <recommendedName>
            <fullName evidence="9">2-amino-4-hydroxy-6-hydroxymethyldihydropteridine pyrophosphokinase</fullName>
            <ecNumber evidence="9">2.7.6.3</ecNumber>
        </recommendedName>
        <alternativeName>
            <fullName evidence="9">6-hydroxymethyl-7,8-dihydropterin pyrophosphokinase</fullName>
            <shortName evidence="9">PPPK</shortName>
        </alternativeName>
        <alternativeName>
            <fullName evidence="9">7,8-dihydro-6-hydroxymethylpterin pyrophosphokinase</fullName>
            <shortName evidence="9">HPPK</shortName>
        </alternativeName>
    </domain>
</protein>
<comment type="catalytic activity">
    <reaction evidence="1">
        <text>6-hydroxymethyl-7,8-dihydropterin + ATP = (7,8-dihydropterin-6-yl)methyl diphosphate + AMP + H(+)</text>
        <dbReference type="Rhea" id="RHEA:11412"/>
        <dbReference type="ChEBI" id="CHEBI:15378"/>
        <dbReference type="ChEBI" id="CHEBI:30616"/>
        <dbReference type="ChEBI" id="CHEBI:44841"/>
        <dbReference type="ChEBI" id="CHEBI:72950"/>
        <dbReference type="ChEBI" id="CHEBI:456215"/>
        <dbReference type="EC" id="2.7.6.3"/>
    </reaction>
</comment>
<dbReference type="Pfam" id="PF02152">
    <property type="entry name" value="FolB"/>
    <property type="match status" value="1"/>
</dbReference>
<keyword evidence="8 9" id="KW-0289">Folate biosynthesis</keyword>
<evidence type="ECO:0000256" key="7">
    <source>
        <dbReference type="ARBA" id="ARBA00022840"/>
    </source>
</evidence>
<evidence type="ECO:0000256" key="4">
    <source>
        <dbReference type="ARBA" id="ARBA00022679"/>
    </source>
</evidence>
<dbReference type="PROSITE" id="PS00794">
    <property type="entry name" value="HPPK"/>
    <property type="match status" value="1"/>
</dbReference>
<dbReference type="GO" id="GO:0004150">
    <property type="term" value="F:dihydroneopterin aldolase activity"/>
    <property type="evidence" value="ECO:0007669"/>
    <property type="project" value="UniProtKB-EC"/>
</dbReference>
<name>A0ABV5V142_9MICO</name>
<dbReference type="NCBIfam" id="TIGR01498">
    <property type="entry name" value="folK"/>
    <property type="match status" value="1"/>
</dbReference>
<dbReference type="SMART" id="SM00905">
    <property type="entry name" value="FolB"/>
    <property type="match status" value="1"/>
</dbReference>
<dbReference type="EMBL" id="JBHMAX010000012">
    <property type="protein sequence ID" value="MFB9731527.1"/>
    <property type="molecule type" value="Genomic_DNA"/>
</dbReference>
<reference evidence="11 12" key="1">
    <citation type="submission" date="2024-09" db="EMBL/GenBank/DDBJ databases">
        <authorList>
            <person name="Sun Q."/>
            <person name="Mori K."/>
        </authorList>
    </citation>
    <scope>NUCLEOTIDE SEQUENCE [LARGE SCALE GENOMIC DNA]</scope>
    <source>
        <strain evidence="11 12">JCM 12763</strain>
    </source>
</reference>
<evidence type="ECO:0000256" key="8">
    <source>
        <dbReference type="ARBA" id="ARBA00022909"/>
    </source>
</evidence>
<dbReference type="InterPro" id="IPR000550">
    <property type="entry name" value="Hppk"/>
</dbReference>
<comment type="pathway">
    <text evidence="9">Cofactor biosynthesis; tetrahydrofolate biosynthesis; 2-amino-4-hydroxy-6-hydroxymethyl-7,8-dihydropteridine diphosphate from 7,8-dihydroneopterin triphosphate: step 3/4.</text>
</comment>
<keyword evidence="12" id="KW-1185">Reference proteome</keyword>
<keyword evidence="6" id="KW-0418">Kinase</keyword>
<dbReference type="NCBIfam" id="TIGR00525">
    <property type="entry name" value="folB"/>
    <property type="match status" value="1"/>
</dbReference>
<keyword evidence="9 11" id="KW-0456">Lyase</keyword>